<sequence>MEEPQPTFQTNSNPTGPETTHNDEHNTTTKQRNNNRTT</sequence>
<dbReference type="AlphaFoldDB" id="A0A0M4LV82"/>
<evidence type="ECO:0000313" key="2">
    <source>
        <dbReference type="EMBL" id="ALE09364.1"/>
    </source>
</evidence>
<evidence type="ECO:0000313" key="3">
    <source>
        <dbReference type="Proteomes" id="UP000067206"/>
    </source>
</evidence>
<feature type="compositionally biased region" description="Low complexity" evidence="1">
    <location>
        <begin position="28"/>
        <end position="38"/>
    </location>
</feature>
<gene>
    <name evidence="2" type="ORF">RY67_1344</name>
</gene>
<protein>
    <submittedName>
        <fullName evidence="2">Uncharacterized protein</fullName>
    </submittedName>
</protein>
<reference evidence="2 3" key="1">
    <citation type="submission" date="2014-12" db="EMBL/GenBank/DDBJ databases">
        <title>Complete genome sequence of Bifidobacterium longum subsp. infantis BT1.</title>
        <authorList>
            <person name="Kim J.F."/>
            <person name="Kwak M.-J."/>
        </authorList>
    </citation>
    <scope>NUCLEOTIDE SEQUENCE [LARGE SCALE GENOMIC DNA]</scope>
    <source>
        <strain evidence="2 3">BT1</strain>
    </source>
</reference>
<organism evidence="2 3">
    <name type="scientific">Bifidobacterium longum subsp. infantis</name>
    <dbReference type="NCBI Taxonomy" id="1682"/>
    <lineage>
        <taxon>Bacteria</taxon>
        <taxon>Bacillati</taxon>
        <taxon>Actinomycetota</taxon>
        <taxon>Actinomycetes</taxon>
        <taxon>Bifidobacteriales</taxon>
        <taxon>Bifidobacteriaceae</taxon>
        <taxon>Bifidobacterium</taxon>
    </lineage>
</organism>
<dbReference type="EMBL" id="CP010411">
    <property type="protein sequence ID" value="ALE09364.1"/>
    <property type="molecule type" value="Genomic_DNA"/>
</dbReference>
<feature type="compositionally biased region" description="Polar residues" evidence="1">
    <location>
        <begin position="1"/>
        <end position="17"/>
    </location>
</feature>
<evidence type="ECO:0000256" key="1">
    <source>
        <dbReference type="SAM" id="MobiDB-lite"/>
    </source>
</evidence>
<accession>A0A0M4LV82</accession>
<dbReference type="Proteomes" id="UP000067206">
    <property type="component" value="Chromosome"/>
</dbReference>
<dbReference type="PATRIC" id="fig|1682.24.peg.1306"/>
<feature type="region of interest" description="Disordered" evidence="1">
    <location>
        <begin position="1"/>
        <end position="38"/>
    </location>
</feature>
<proteinExistence type="predicted"/>
<name>A0A0M4LV82_BIFLI</name>